<dbReference type="InterPro" id="IPR003598">
    <property type="entry name" value="Ig_sub2"/>
</dbReference>
<dbReference type="Proteomes" id="UP001153620">
    <property type="component" value="Chromosome 1"/>
</dbReference>
<evidence type="ECO:0000313" key="17">
    <source>
        <dbReference type="Proteomes" id="UP001153620"/>
    </source>
</evidence>
<keyword evidence="8" id="KW-1015">Disulfide bond</keyword>
<dbReference type="PROSITE" id="PS50853">
    <property type="entry name" value="FN3"/>
    <property type="match status" value="13"/>
</dbReference>
<dbReference type="FunFam" id="2.60.40.10:FF:000158">
    <property type="entry name" value="Sidekick cell adhesion molecule 2"/>
    <property type="match status" value="1"/>
</dbReference>
<feature type="region of interest" description="Disordered" evidence="12">
    <location>
        <begin position="2042"/>
        <end position="2124"/>
    </location>
</feature>
<dbReference type="FunFam" id="2.60.40.10:FF:000032">
    <property type="entry name" value="palladin isoform X1"/>
    <property type="match status" value="1"/>
</dbReference>
<dbReference type="InterPro" id="IPR050964">
    <property type="entry name" value="Striated_Muscle_Regulatory"/>
</dbReference>
<feature type="domain" description="Fibronectin type-III" evidence="15">
    <location>
        <begin position="837"/>
        <end position="944"/>
    </location>
</feature>
<feature type="domain" description="Ig-like" evidence="14">
    <location>
        <begin position="434"/>
        <end position="514"/>
    </location>
</feature>
<dbReference type="InterPro" id="IPR013098">
    <property type="entry name" value="Ig_I-set"/>
</dbReference>
<dbReference type="FunFam" id="2.60.40.10:FF:002352">
    <property type="entry name" value="Blast:Protein sidekick"/>
    <property type="match status" value="1"/>
</dbReference>
<dbReference type="FunFam" id="2.60.40.10:FF:000360">
    <property type="entry name" value="Sidekick cell adhesion molecule 2"/>
    <property type="match status" value="1"/>
</dbReference>
<evidence type="ECO:0000259" key="15">
    <source>
        <dbReference type="PROSITE" id="PS50853"/>
    </source>
</evidence>
<comment type="subcellular location">
    <subcellularLocation>
        <location evidence="1">Membrane</location>
        <topology evidence="1">Single-pass type I membrane protein</topology>
    </subcellularLocation>
</comment>
<dbReference type="PANTHER" id="PTHR13817">
    <property type="entry name" value="TITIN"/>
    <property type="match status" value="1"/>
</dbReference>
<dbReference type="Gene3D" id="2.60.40.10">
    <property type="entry name" value="Immunoglobulins"/>
    <property type="match status" value="18"/>
</dbReference>
<dbReference type="SMART" id="SM00406">
    <property type="entry name" value="IGv"/>
    <property type="match status" value="2"/>
</dbReference>
<dbReference type="SUPFAM" id="SSF48726">
    <property type="entry name" value="Immunoglobulin"/>
    <property type="match status" value="5"/>
</dbReference>
<dbReference type="InterPro" id="IPR003599">
    <property type="entry name" value="Ig_sub"/>
</dbReference>
<comment type="similarity">
    <text evidence="11">Belongs to the sidekick family.</text>
</comment>
<dbReference type="FunFam" id="2.60.40.10:FF:001849">
    <property type="entry name" value="Sidekick, isoform B"/>
    <property type="match status" value="1"/>
</dbReference>
<proteinExistence type="inferred from homology"/>
<reference evidence="16" key="1">
    <citation type="submission" date="2022-01" db="EMBL/GenBank/DDBJ databases">
        <authorList>
            <person name="King R."/>
        </authorList>
    </citation>
    <scope>NUCLEOTIDE SEQUENCE</scope>
</reference>
<evidence type="ECO:0000256" key="7">
    <source>
        <dbReference type="ARBA" id="ARBA00023136"/>
    </source>
</evidence>
<keyword evidence="17" id="KW-1185">Reference proteome</keyword>
<feature type="domain" description="Fibronectin type-III" evidence="15">
    <location>
        <begin position="1145"/>
        <end position="1243"/>
    </location>
</feature>
<dbReference type="Pfam" id="PF13927">
    <property type="entry name" value="Ig_3"/>
    <property type="match status" value="1"/>
</dbReference>
<feature type="domain" description="Fibronectin type-III" evidence="15">
    <location>
        <begin position="948"/>
        <end position="1041"/>
    </location>
</feature>
<dbReference type="PANTHER" id="PTHR13817:SF121">
    <property type="entry name" value="PROTEIN SIDEKICK-LIKE PROTEIN"/>
    <property type="match status" value="1"/>
</dbReference>
<evidence type="ECO:0000259" key="14">
    <source>
        <dbReference type="PROSITE" id="PS50835"/>
    </source>
</evidence>
<keyword evidence="6 13" id="KW-1133">Transmembrane helix</keyword>
<evidence type="ECO:0000256" key="10">
    <source>
        <dbReference type="ARBA" id="ARBA00023319"/>
    </source>
</evidence>
<feature type="domain" description="Fibronectin type-III" evidence="15">
    <location>
        <begin position="1448"/>
        <end position="1544"/>
    </location>
</feature>
<dbReference type="GO" id="GO:0045202">
    <property type="term" value="C:synapse"/>
    <property type="evidence" value="ECO:0007669"/>
    <property type="project" value="TreeGrafter"/>
</dbReference>
<evidence type="ECO:0000256" key="4">
    <source>
        <dbReference type="ARBA" id="ARBA00022737"/>
    </source>
</evidence>
<dbReference type="GO" id="GO:0007156">
    <property type="term" value="P:homophilic cell adhesion via plasma membrane adhesion molecules"/>
    <property type="evidence" value="ECO:0007669"/>
    <property type="project" value="TreeGrafter"/>
</dbReference>
<evidence type="ECO:0000313" key="16">
    <source>
        <dbReference type="EMBL" id="CAG9799772.1"/>
    </source>
</evidence>
<feature type="domain" description="Ig-like" evidence="14">
    <location>
        <begin position="525"/>
        <end position="614"/>
    </location>
</feature>
<reference evidence="16" key="2">
    <citation type="submission" date="2022-10" db="EMBL/GenBank/DDBJ databases">
        <authorList>
            <consortium name="ENA_rothamsted_submissions"/>
            <consortium name="culmorum"/>
            <person name="King R."/>
        </authorList>
    </citation>
    <scope>NUCLEOTIDE SEQUENCE</scope>
</reference>
<feature type="domain" description="Fibronectin type-III" evidence="15">
    <location>
        <begin position="1858"/>
        <end position="1957"/>
    </location>
</feature>
<evidence type="ECO:0000256" key="5">
    <source>
        <dbReference type="ARBA" id="ARBA00022889"/>
    </source>
</evidence>
<protein>
    <recommendedName>
        <fullName evidence="18">Protein sidekick</fullName>
    </recommendedName>
</protein>
<keyword evidence="9" id="KW-0325">Glycoprotein</keyword>
<dbReference type="SMART" id="SM00408">
    <property type="entry name" value="IGc2"/>
    <property type="match status" value="5"/>
</dbReference>
<dbReference type="OrthoDB" id="8923679at2759"/>
<accession>A0A9N9WPC5</accession>
<feature type="compositionally biased region" description="Basic and acidic residues" evidence="12">
    <location>
        <begin position="2085"/>
        <end position="2094"/>
    </location>
</feature>
<dbReference type="EMBL" id="OU895877">
    <property type="protein sequence ID" value="CAG9799772.1"/>
    <property type="molecule type" value="Genomic_DNA"/>
</dbReference>
<feature type="domain" description="Ig-like" evidence="14">
    <location>
        <begin position="243"/>
        <end position="330"/>
    </location>
</feature>
<dbReference type="InterPro" id="IPR013106">
    <property type="entry name" value="Ig_V-set"/>
</dbReference>
<dbReference type="SMART" id="SM00060">
    <property type="entry name" value="FN3"/>
    <property type="match status" value="13"/>
</dbReference>
<dbReference type="GO" id="GO:0016020">
    <property type="term" value="C:membrane"/>
    <property type="evidence" value="ECO:0007669"/>
    <property type="project" value="UniProtKB-SubCell"/>
</dbReference>
<evidence type="ECO:0000256" key="3">
    <source>
        <dbReference type="ARBA" id="ARBA00022729"/>
    </source>
</evidence>
<dbReference type="FunFam" id="2.60.40.10:FF:000028">
    <property type="entry name" value="Neuronal cell adhesion molecule"/>
    <property type="match status" value="1"/>
</dbReference>
<dbReference type="GO" id="GO:0030154">
    <property type="term" value="P:cell differentiation"/>
    <property type="evidence" value="ECO:0007669"/>
    <property type="project" value="UniProtKB-ARBA"/>
</dbReference>
<feature type="domain" description="Fibronectin type-III" evidence="15">
    <location>
        <begin position="735"/>
        <end position="832"/>
    </location>
</feature>
<dbReference type="SMART" id="SM00409">
    <property type="entry name" value="IG"/>
    <property type="match status" value="5"/>
</dbReference>
<dbReference type="InterPro" id="IPR007110">
    <property type="entry name" value="Ig-like_dom"/>
</dbReference>
<keyword evidence="2 13" id="KW-0812">Transmembrane</keyword>
<feature type="domain" description="Fibronectin type-III" evidence="15">
    <location>
        <begin position="1656"/>
        <end position="1759"/>
    </location>
</feature>
<feature type="domain" description="Ig-like" evidence="14">
    <location>
        <begin position="52"/>
        <end position="136"/>
    </location>
</feature>
<feature type="domain" description="Fibronectin type-III" evidence="15">
    <location>
        <begin position="1549"/>
        <end position="1651"/>
    </location>
</feature>
<evidence type="ECO:0000256" key="2">
    <source>
        <dbReference type="ARBA" id="ARBA00022692"/>
    </source>
</evidence>
<feature type="domain" description="Ig-like" evidence="14">
    <location>
        <begin position="340"/>
        <end position="428"/>
    </location>
</feature>
<dbReference type="InterPro" id="IPR013783">
    <property type="entry name" value="Ig-like_fold"/>
</dbReference>
<feature type="domain" description="Fibronectin type-III" evidence="15">
    <location>
        <begin position="1350"/>
        <end position="1443"/>
    </location>
</feature>
<feature type="domain" description="Fibronectin type-III" evidence="15">
    <location>
        <begin position="1248"/>
        <end position="1346"/>
    </location>
</feature>
<evidence type="ECO:0000256" key="8">
    <source>
        <dbReference type="ARBA" id="ARBA00023157"/>
    </source>
</evidence>
<name>A0A9N9WPC5_9DIPT</name>
<dbReference type="PRINTS" id="PR00014">
    <property type="entry name" value="FNTYPEIII"/>
</dbReference>
<dbReference type="CDD" id="cd00063">
    <property type="entry name" value="FN3"/>
    <property type="match status" value="13"/>
</dbReference>
<keyword evidence="7 13" id="KW-0472">Membrane</keyword>
<keyword evidence="10" id="KW-0393">Immunoglobulin domain</keyword>
<keyword evidence="3" id="KW-0732">Signal</keyword>
<feature type="domain" description="Fibronectin type-III" evidence="15">
    <location>
        <begin position="1045"/>
        <end position="1140"/>
    </location>
</feature>
<dbReference type="SUPFAM" id="SSF49265">
    <property type="entry name" value="Fibronectin type III"/>
    <property type="match status" value="7"/>
</dbReference>
<feature type="transmembrane region" description="Helical" evidence="13">
    <location>
        <begin position="1975"/>
        <end position="1997"/>
    </location>
</feature>
<dbReference type="FunFam" id="2.60.40.10:FF:000093">
    <property type="entry name" value="Down syndrome cell adhesion molecule, isoform B"/>
    <property type="match status" value="1"/>
</dbReference>
<feature type="domain" description="Fibronectin type-III" evidence="15">
    <location>
        <begin position="621"/>
        <end position="730"/>
    </location>
</feature>
<evidence type="ECO:0000256" key="6">
    <source>
        <dbReference type="ARBA" id="ARBA00022989"/>
    </source>
</evidence>
<evidence type="ECO:0000256" key="12">
    <source>
        <dbReference type="SAM" id="MobiDB-lite"/>
    </source>
</evidence>
<dbReference type="GO" id="GO:0009653">
    <property type="term" value="P:anatomical structure morphogenesis"/>
    <property type="evidence" value="ECO:0007669"/>
    <property type="project" value="UniProtKB-ARBA"/>
</dbReference>
<evidence type="ECO:0000256" key="13">
    <source>
        <dbReference type="SAM" id="Phobius"/>
    </source>
</evidence>
<dbReference type="FunFam" id="2.60.40.10:FF:000209">
    <property type="entry name" value="Sidekick cell adhesion molecule 2"/>
    <property type="match status" value="1"/>
</dbReference>
<evidence type="ECO:0000256" key="9">
    <source>
        <dbReference type="ARBA" id="ARBA00023180"/>
    </source>
</evidence>
<dbReference type="PROSITE" id="PS50835">
    <property type="entry name" value="IG_LIKE"/>
    <property type="match status" value="5"/>
</dbReference>
<dbReference type="InterPro" id="IPR036179">
    <property type="entry name" value="Ig-like_dom_sf"/>
</dbReference>
<dbReference type="Pfam" id="PF07679">
    <property type="entry name" value="I-set"/>
    <property type="match status" value="4"/>
</dbReference>
<evidence type="ECO:0008006" key="18">
    <source>
        <dbReference type="Google" id="ProtNLM"/>
    </source>
</evidence>
<evidence type="ECO:0000256" key="11">
    <source>
        <dbReference type="ARBA" id="ARBA00061621"/>
    </source>
</evidence>
<dbReference type="GO" id="GO:0007416">
    <property type="term" value="P:synapse assembly"/>
    <property type="evidence" value="ECO:0007669"/>
    <property type="project" value="TreeGrafter"/>
</dbReference>
<dbReference type="InterPro" id="IPR036116">
    <property type="entry name" value="FN3_sf"/>
</dbReference>
<dbReference type="InterPro" id="IPR003961">
    <property type="entry name" value="FN3_dom"/>
</dbReference>
<feature type="compositionally biased region" description="Basic and acidic residues" evidence="12">
    <location>
        <begin position="2114"/>
        <end position="2124"/>
    </location>
</feature>
<dbReference type="Pfam" id="PF00041">
    <property type="entry name" value="fn3"/>
    <property type="match status" value="12"/>
</dbReference>
<keyword evidence="4" id="KW-0677">Repeat</keyword>
<feature type="compositionally biased region" description="Polar residues" evidence="12">
    <location>
        <begin position="2060"/>
        <end position="2070"/>
    </location>
</feature>
<feature type="domain" description="Fibronectin type-III" evidence="15">
    <location>
        <begin position="1763"/>
        <end position="1855"/>
    </location>
</feature>
<evidence type="ECO:0000256" key="1">
    <source>
        <dbReference type="ARBA" id="ARBA00004479"/>
    </source>
</evidence>
<gene>
    <name evidence="16" type="ORF">CHIRRI_LOCUS2730</name>
</gene>
<organism evidence="16 17">
    <name type="scientific">Chironomus riparius</name>
    <dbReference type="NCBI Taxonomy" id="315576"/>
    <lineage>
        <taxon>Eukaryota</taxon>
        <taxon>Metazoa</taxon>
        <taxon>Ecdysozoa</taxon>
        <taxon>Arthropoda</taxon>
        <taxon>Hexapoda</taxon>
        <taxon>Insecta</taxon>
        <taxon>Pterygota</taxon>
        <taxon>Neoptera</taxon>
        <taxon>Endopterygota</taxon>
        <taxon>Diptera</taxon>
        <taxon>Nematocera</taxon>
        <taxon>Chironomoidea</taxon>
        <taxon>Chironomidae</taxon>
        <taxon>Chironominae</taxon>
        <taxon>Chironomus</taxon>
    </lineage>
</organism>
<keyword evidence="5" id="KW-0130">Cell adhesion</keyword>
<sequence length="2194" mass="245464">MKVYQNSSKFSNAHRKIYNSIDRMKSLREICIVFLFGLLISVNALDNSLIRPPVFDIQPSTSSTIAHLKGTKILHCKASGRPKPQYQWLKNGKALTEFRDEEIYKISNAKKDDSGFYQCLARNDAGTIFSEKSEVVIAYMGKFKSNQHRTINVESGHAVILDLEEIESVPKPTVSWELLDGSTSNDVKYYKTSKNQLVVFSVDDSDNGKGFRALAINAQLGTNELSPITYLSISGDPNVDVEPEIIIPLEDKTAIKGKESVFECVANARPLYLMDTLWFKDKIPIENANIIFDLGWRNRTLILRSVDIDYAGEYSCKVQMKTGDYKSQISKAMLNVIEPPNFNAQMQTDIVTDYGSQLEIPCDVSGIPTPVVKWFRNSEDIDVYNSNEYHMKDDNTLVIQKVNLIDSAMWQCLAVNDAGEKSSYVWIKVKTSSPIMEIYPQNITTLDGKDVTFQCKAVGAPSPDIQWIYNDTIIIQSTNRLQILENGNLFISNVQESDTGSYKCTRSNEAGSVSGEAFLGVLVRTQITQPPVDTTVLLGLTATLQCKVSSDKNVNYTINWFRDRQSMPVTSNSRFSMKEDGTLEITAVRASDVGLYTCLVESAAGNESRSAKLNIVELPFAPTNVRAVRISEPDLRTVNISWTPGFDGNSPILKYIIQRREVLELENTGPLPDNLQNWITELSNVSASHSSALILNLKAATNYQFRVSAINRVGEGYPSEPSNTLLLPQEVPSSPPSSIVGSARSSSEIITQWQPVPEEHRNGLILGYILRYKLNGYRDSPWTYQNVSNEAQRSYLIQDLITWKDYIIQIAAYNNMGVGIYSEGIRVKTKESVPEDPPSNVGIEVINSTAIFVKWKPPSPQHINGINQGYKIQAWQNEMIDDVMKEVAVKTIKVAPNLINPLEEQNCTVAGLVPYTYYNITVLCFTNPGDGVRSNPILLRTEEDVPGEVSNMQFDGVSDRELTLKWSEPKEQNGIIKGYQVRYKIKDSIDIKQVNLTAHEKRLHVSQLKAMTHYWFEVRAWTSKGNGVPRTAIIQSGIEPVNPEPPKALALSNIEAFSVVIQFNPGFDGNSSIINWIVEAQTARNDLWTQIDEISDPDATTITVKGLFPYTQYKLRVISVNVAGRSKPSEPTKDFQTIQAIPKHAPYNVTVRAMSATELRVRWIPLQVTEWFGNPKGYNVTYQLIEKDMEAQPTSVLIDDPTSNSYILKNLEEFSLYEIVVAAVNEVGQSSESNIALEKTRESVPSSGPLNVQANATSSTTIVVQWSEIPKNAQNGQIEGYKVFYGAPGYSTIPVMQKTIPNNKTFTATLTELKKFVEYHIQILAYTRLGDGTLSYPPVRAQTYEDTPGKPSNVSFPDVTYTTARIIWDTPEESNGEILAYKVTYMMNESNKLEFSREFSPLDRTFRATNLLSEHYYTFTVTSQTRVGWGVTASALVFTTNNRELPQAPSMPQISRSQIQANQITFSWTPGRDGFAPLRYYTVQYKENEAIWSTLNERIDPFSNSYTITNLKPYTLYQFRIRAINDIGPSPYSKESIDVRTLPAAPAVGATGVVLTPITTNSVRVEWIALDRSMWNGDSDGGYKIVYQPIDFIGSKVLNDIPKLDVSGIDKNVTVLKDLTQDVNYEIVIYPYNKQGLGPGSPPLTVYVGEAVPTGEPLNFEAVAVSSTEVRLKWKAPNLNEQNGDLLGYKIFYTVINSPQPLEEGLKYEEEIEVVPASYSSHSLVFLDKYTEYKIQILAFNPAGDGPRSNTINVRTLQGLPSAPTNLTFNDITMNSLVVSWNPPQYRNGEIIGYIVTYETTEDNEKFSKQVKQKVTETQLLVQNLEEEVTYTFTVRAQTIEYGLPIVGNITTGPQEGSPLSPTDLMLSKSIAYINLRFMNGPSGRGPIKGYIIESQKRDDKKWSVVMKSNNGHTEELTVSFQTLLPSTVYKFRISSYNRFGISLPTYSDEPVLTPSKLYLEYGYLQQTPFYRQQWFSMSIACVGTIVIIMVIAVLCVKSKSEHYKQEAQKTLEESIAMSVDERQELALELYRSRHGLTNAAANTNTMGTIGRSKGGAITKKSSQSNSATLGRSPPRPSPASVAYHSDEESLKCFEEEDSSVTEKPSEISSSESQHSESENESIHSDVHSFVNHYANINNTLRQSWKRQHIKTQYSSYTDSEPEGSTVMSLNGGQIIMNNMARSRAPLPGFSSFV</sequence>